<evidence type="ECO:0000256" key="7">
    <source>
        <dbReference type="ARBA" id="ARBA00023136"/>
    </source>
</evidence>
<feature type="chain" id="PRO_5028095511" evidence="11">
    <location>
        <begin position="24"/>
        <end position="129"/>
    </location>
</feature>
<evidence type="ECO:0000256" key="5">
    <source>
        <dbReference type="ARBA" id="ARBA00022737"/>
    </source>
</evidence>
<dbReference type="Proteomes" id="UP000515165">
    <property type="component" value="Chromosome 17"/>
</dbReference>
<evidence type="ECO:0000313" key="12">
    <source>
        <dbReference type="Proteomes" id="UP000515165"/>
    </source>
</evidence>
<comment type="subcellular location">
    <subcellularLocation>
        <location evidence="1">Cell membrane</location>
        <topology evidence="1">Single-pass membrane protein</topology>
    </subcellularLocation>
</comment>
<dbReference type="AlphaFoldDB" id="A0A6P9FGF2"/>
<keyword evidence="2" id="KW-1003">Cell membrane</keyword>
<keyword evidence="8" id="KW-1015">Disulfide bond</keyword>
<sequence>MTPALTALLCLGLSVGPRTRVQAGTLPKPTIWAEPGSVIPWRTPVTIWCQGSLEAQEYRLYKEGNSGTWDRWKPLEPGNKAKFSIRYMTDAYAGRYLCYCLSPTGWSEPSDPLELVVTETILHLGGEDG</sequence>
<feature type="signal peptide" evidence="11">
    <location>
        <begin position="1"/>
        <end position="23"/>
    </location>
</feature>
<gene>
    <name evidence="13" type="primary">LOC118355952</name>
</gene>
<dbReference type="InterPro" id="IPR050412">
    <property type="entry name" value="Ig-like_Receptors_ImmuneReg"/>
</dbReference>
<evidence type="ECO:0000256" key="2">
    <source>
        <dbReference type="ARBA" id="ARBA00022475"/>
    </source>
</evidence>
<keyword evidence="5" id="KW-0677">Repeat</keyword>
<dbReference type="SUPFAM" id="SSF48726">
    <property type="entry name" value="Immunoglobulin"/>
    <property type="match status" value="1"/>
</dbReference>
<keyword evidence="4 11" id="KW-0732">Signal</keyword>
<evidence type="ECO:0000256" key="6">
    <source>
        <dbReference type="ARBA" id="ARBA00022989"/>
    </source>
</evidence>
<evidence type="ECO:0000256" key="10">
    <source>
        <dbReference type="ARBA" id="ARBA00023319"/>
    </source>
</evidence>
<proteinExistence type="predicted"/>
<dbReference type="PANTHER" id="PTHR11738">
    <property type="entry name" value="MHC CLASS I NK CELL RECEPTOR"/>
    <property type="match status" value="1"/>
</dbReference>
<evidence type="ECO:0000256" key="1">
    <source>
        <dbReference type="ARBA" id="ARBA00004162"/>
    </source>
</evidence>
<dbReference type="InterPro" id="IPR013783">
    <property type="entry name" value="Ig-like_fold"/>
</dbReference>
<evidence type="ECO:0000256" key="9">
    <source>
        <dbReference type="ARBA" id="ARBA00023180"/>
    </source>
</evidence>
<evidence type="ECO:0000256" key="4">
    <source>
        <dbReference type="ARBA" id="ARBA00022729"/>
    </source>
</evidence>
<keyword evidence="12" id="KW-1185">Reference proteome</keyword>
<dbReference type="RefSeq" id="XP_035580948.1">
    <property type="nucleotide sequence ID" value="XM_035725055.1"/>
</dbReference>
<dbReference type="Gene3D" id="2.60.40.10">
    <property type="entry name" value="Immunoglobulins"/>
    <property type="match status" value="1"/>
</dbReference>
<evidence type="ECO:0000256" key="8">
    <source>
        <dbReference type="ARBA" id="ARBA00023157"/>
    </source>
</evidence>
<dbReference type="InterPro" id="IPR036179">
    <property type="entry name" value="Ig-like_dom_sf"/>
</dbReference>
<protein>
    <submittedName>
        <fullName evidence="13">Leukocyte immunoglobulin-like receptor subfamily A member 6</fullName>
    </submittedName>
</protein>
<organism evidence="12 13">
    <name type="scientific">Zalophus californianus</name>
    <name type="common">California sealion</name>
    <dbReference type="NCBI Taxonomy" id="9704"/>
    <lineage>
        <taxon>Eukaryota</taxon>
        <taxon>Metazoa</taxon>
        <taxon>Chordata</taxon>
        <taxon>Craniata</taxon>
        <taxon>Vertebrata</taxon>
        <taxon>Euteleostomi</taxon>
        <taxon>Mammalia</taxon>
        <taxon>Eutheria</taxon>
        <taxon>Laurasiatheria</taxon>
        <taxon>Carnivora</taxon>
        <taxon>Caniformia</taxon>
        <taxon>Pinnipedia</taxon>
        <taxon>Otariidae</taxon>
        <taxon>Zalophus</taxon>
    </lineage>
</organism>
<dbReference type="CDD" id="cd05751">
    <property type="entry name" value="IgC2_D1_LILR_KIR_like"/>
    <property type="match status" value="1"/>
</dbReference>
<dbReference type="GO" id="GO:0005886">
    <property type="term" value="C:plasma membrane"/>
    <property type="evidence" value="ECO:0007669"/>
    <property type="project" value="UniProtKB-SubCell"/>
</dbReference>
<dbReference type="OrthoDB" id="9808644at2759"/>
<keyword evidence="6" id="KW-1133">Transmembrane helix</keyword>
<reference evidence="13" key="1">
    <citation type="submission" date="2025-08" db="UniProtKB">
        <authorList>
            <consortium name="RefSeq"/>
        </authorList>
    </citation>
    <scope>IDENTIFICATION</scope>
    <source>
        <tissue evidence="13">Blood</tissue>
    </source>
</reference>
<dbReference type="PANTHER" id="PTHR11738:SF179">
    <property type="entry name" value="LEUKOCYTE IMMUNOGLOBULIN-LIKE RECEPTOR SUBFAMILY A MEMBER 5"/>
    <property type="match status" value="1"/>
</dbReference>
<keyword evidence="9" id="KW-0325">Glycoprotein</keyword>
<dbReference type="FunFam" id="2.60.40.10:FF:000049">
    <property type="entry name" value="Leukocyte immunoglobulin-like receptor subfamily B member 1"/>
    <property type="match status" value="1"/>
</dbReference>
<dbReference type="GO" id="GO:0002764">
    <property type="term" value="P:immune response-regulating signaling pathway"/>
    <property type="evidence" value="ECO:0007669"/>
    <property type="project" value="TreeGrafter"/>
</dbReference>
<keyword evidence="7" id="KW-0472">Membrane</keyword>
<accession>A0A6P9FGF2</accession>
<keyword evidence="10" id="KW-0393">Immunoglobulin domain</keyword>
<dbReference type="GeneID" id="118355952"/>
<evidence type="ECO:0000256" key="11">
    <source>
        <dbReference type="SAM" id="SignalP"/>
    </source>
</evidence>
<keyword evidence="3" id="KW-0812">Transmembrane</keyword>
<dbReference type="KEGG" id="zca:118355952"/>
<evidence type="ECO:0000313" key="13">
    <source>
        <dbReference type="RefSeq" id="XP_035580948.1"/>
    </source>
</evidence>
<name>A0A6P9FGF2_ZALCA</name>
<dbReference type="Pfam" id="PF13895">
    <property type="entry name" value="Ig_2"/>
    <property type="match status" value="1"/>
</dbReference>
<evidence type="ECO:0000256" key="3">
    <source>
        <dbReference type="ARBA" id="ARBA00022692"/>
    </source>
</evidence>